<comment type="caution">
    <text evidence="6">The sequence shown here is derived from an EMBL/GenBank/DDBJ whole genome shotgun (WGS) entry which is preliminary data.</text>
</comment>
<evidence type="ECO:0000313" key="6">
    <source>
        <dbReference type="EMBL" id="OYN84095.1"/>
    </source>
</evidence>
<evidence type="ECO:0000256" key="1">
    <source>
        <dbReference type="ARBA" id="ARBA00007154"/>
    </source>
</evidence>
<evidence type="ECO:0000256" key="4">
    <source>
        <dbReference type="PIRSR" id="PIRSR000858-1"/>
    </source>
</evidence>
<reference evidence="6 7" key="1">
    <citation type="submission" date="2017-07" db="EMBL/GenBank/DDBJ databases">
        <title>Draft whole genome sequences of clinical Proprionibacteriaceae strains.</title>
        <authorList>
            <person name="Bernier A.-M."/>
            <person name="Bernard K."/>
            <person name="Domingo M.-C."/>
        </authorList>
    </citation>
    <scope>NUCLEOTIDE SEQUENCE [LARGE SCALE GENOMIC DNA]</scope>
    <source>
        <strain evidence="6 7">NML 160184</strain>
    </source>
</reference>
<feature type="region of interest" description="Disordered" evidence="5">
    <location>
        <begin position="509"/>
        <end position="537"/>
    </location>
</feature>
<dbReference type="PIRSF" id="PIRSF000858">
    <property type="entry name" value="SCOT-t"/>
    <property type="match status" value="1"/>
</dbReference>
<sequence length="537" mass="56683">MTAVAAARWGVKPILTPAEVAAQVTTGDTLFVGGSGGGLQEPSALLLALRERFLADGDPRDLTIWHCSGVGDRESTGVGFLALEGLVRRAVGGHWGMAPAMVDLAERELIEAYNLPQGVISQLMRDTGGRRPGLITPVGLGTFVDPRLEGGKLNARTTEDIVEVITLGGQEQLFYHAPDLDVAFLRATTADELGNLSFGEEPAMLEAFAIAQAVKSRGGKVFVQVKYLAEACSLPPQTVRVPGGLIDGIAVVPDQPQTAVRWLEPGFSGARVPAGSLPQLPAGPRRVVAERAAAEIQPGSMVNLGVGMPDGVAQIAAEQGWDRTLAFAVEHGQIGGVPAGGLEFGASYNAAASIDAPYQFDYFDGGGLDIAFLGMAEVDQNGNVNASRYQGSISGAGGFINISQGTQRVVFCGSLTAVGARFDIRDGRMEVLTEGKIKKFVPKVTQVTFSADRARQLGQEILYVTERAVFRLVADGVELVEVAPGIDLQRDVLDQLGFQPILADPIRQMDPKFFSPPPARPSTTSNPPNPSNPTHKG</sequence>
<dbReference type="PANTHER" id="PTHR43293">
    <property type="entry name" value="ACETATE COA-TRANSFERASE YDIF"/>
    <property type="match status" value="1"/>
</dbReference>
<dbReference type="EMBL" id="NMVI01000029">
    <property type="protein sequence ID" value="OYN84095.1"/>
    <property type="molecule type" value="Genomic_DNA"/>
</dbReference>
<dbReference type="SMART" id="SM00882">
    <property type="entry name" value="CoA_trans"/>
    <property type="match status" value="1"/>
</dbReference>
<accession>A0A255E3J0</accession>
<name>A0A255E3J0_9ACTN</name>
<comment type="similarity">
    <text evidence="1 3">Belongs to the 3-oxoacid CoA-transferase family.</text>
</comment>
<dbReference type="AlphaFoldDB" id="A0A255E3J0"/>
<dbReference type="InterPro" id="IPR037171">
    <property type="entry name" value="NagB/RpiA_transferase-like"/>
</dbReference>
<dbReference type="Pfam" id="PF01144">
    <property type="entry name" value="CoA_trans"/>
    <property type="match status" value="1"/>
</dbReference>
<feature type="compositionally biased region" description="Low complexity" evidence="5">
    <location>
        <begin position="521"/>
        <end position="537"/>
    </location>
</feature>
<evidence type="ECO:0000256" key="2">
    <source>
        <dbReference type="ARBA" id="ARBA00022679"/>
    </source>
</evidence>
<dbReference type="PANTHER" id="PTHR43293:SF1">
    <property type="entry name" value="ACETATE COA-TRANSFERASE YDIF"/>
    <property type="match status" value="1"/>
</dbReference>
<protein>
    <submittedName>
        <fullName evidence="6">Acyl CoA:acetate/3-ketoacid CoA transferase</fullName>
    </submittedName>
</protein>
<evidence type="ECO:0000256" key="3">
    <source>
        <dbReference type="PIRNR" id="PIRNR000858"/>
    </source>
</evidence>
<keyword evidence="2 3" id="KW-0808">Transferase</keyword>
<dbReference type="Gene3D" id="3.40.1080.10">
    <property type="entry name" value="Glutaconate Coenzyme A-transferase"/>
    <property type="match status" value="2"/>
</dbReference>
<organism evidence="6 7">
    <name type="scientific">Parenemella sanctibonifatiensis</name>
    <dbReference type="NCBI Taxonomy" id="2016505"/>
    <lineage>
        <taxon>Bacteria</taxon>
        <taxon>Bacillati</taxon>
        <taxon>Actinomycetota</taxon>
        <taxon>Actinomycetes</taxon>
        <taxon>Propionibacteriales</taxon>
        <taxon>Propionibacteriaceae</taxon>
        <taxon>Parenemella</taxon>
    </lineage>
</organism>
<gene>
    <name evidence="6" type="ORF">CGZ92_13675</name>
</gene>
<dbReference type="SUPFAM" id="SSF100950">
    <property type="entry name" value="NagB/RpiA/CoA transferase-like"/>
    <property type="match status" value="2"/>
</dbReference>
<dbReference type="GO" id="GO:0008410">
    <property type="term" value="F:CoA-transferase activity"/>
    <property type="evidence" value="ECO:0007669"/>
    <property type="project" value="InterPro"/>
</dbReference>
<dbReference type="InterPro" id="IPR004165">
    <property type="entry name" value="CoA_trans_fam_I"/>
</dbReference>
<dbReference type="GO" id="GO:0046952">
    <property type="term" value="P:ketone body catabolic process"/>
    <property type="evidence" value="ECO:0007669"/>
    <property type="project" value="InterPro"/>
</dbReference>
<feature type="active site" description="5-glutamyl coenzyme A thioester intermediate" evidence="4">
    <location>
        <position position="330"/>
    </location>
</feature>
<dbReference type="RefSeq" id="WP_094451926.1">
    <property type="nucleotide sequence ID" value="NZ_NMVI01000029.1"/>
</dbReference>
<evidence type="ECO:0000256" key="5">
    <source>
        <dbReference type="SAM" id="MobiDB-lite"/>
    </source>
</evidence>
<proteinExistence type="inferred from homology"/>
<dbReference type="InterPro" id="IPR014388">
    <property type="entry name" value="3-oxoacid_CoA-transferase"/>
</dbReference>
<dbReference type="Proteomes" id="UP000216533">
    <property type="component" value="Unassembled WGS sequence"/>
</dbReference>
<evidence type="ECO:0000313" key="7">
    <source>
        <dbReference type="Proteomes" id="UP000216533"/>
    </source>
</evidence>